<feature type="non-terminal residue" evidence="2">
    <location>
        <position position="57"/>
    </location>
</feature>
<reference evidence="2" key="1">
    <citation type="submission" date="2020-04" db="EMBL/GenBank/DDBJ databases">
        <title>Deep metagenomics examines the oral microbiome during advanced dental caries in children, revealing novel taxa and co-occurrences with host molecules.</title>
        <authorList>
            <person name="Baker J.L."/>
            <person name="Morton J.T."/>
            <person name="Dinis M."/>
            <person name="Alvarez R."/>
            <person name="Tran N.C."/>
            <person name="Knight R."/>
            <person name="Edlund A."/>
        </authorList>
    </citation>
    <scope>NUCLEOTIDE SEQUENCE</scope>
    <source>
        <strain evidence="2">JCVI_34_bin.1</strain>
    </source>
</reference>
<dbReference type="EMBL" id="JABZGR010000017">
    <property type="protein sequence ID" value="MBF0970588.1"/>
    <property type="molecule type" value="Genomic_DNA"/>
</dbReference>
<name>A0A929X0A9_9BACT</name>
<proteinExistence type="predicted"/>
<protein>
    <submittedName>
        <fullName evidence="2">Uncharacterized protein</fullName>
    </submittedName>
</protein>
<sequence length="57" mass="6327">MRNKRSFLTSVLLVLMAMIVTPLTTQAQSEEPIISFHTNIYEKAQSSGITPSVSFVL</sequence>
<evidence type="ECO:0000256" key="1">
    <source>
        <dbReference type="SAM" id="SignalP"/>
    </source>
</evidence>
<evidence type="ECO:0000313" key="2">
    <source>
        <dbReference type="EMBL" id="MBF0970588.1"/>
    </source>
</evidence>
<dbReference type="AlphaFoldDB" id="A0A929X0A9"/>
<keyword evidence="1" id="KW-0732">Signal</keyword>
<organism evidence="2 3">
    <name type="scientific">Alloprevotella tannerae</name>
    <dbReference type="NCBI Taxonomy" id="76122"/>
    <lineage>
        <taxon>Bacteria</taxon>
        <taxon>Pseudomonadati</taxon>
        <taxon>Bacteroidota</taxon>
        <taxon>Bacteroidia</taxon>
        <taxon>Bacteroidales</taxon>
        <taxon>Prevotellaceae</taxon>
        <taxon>Alloprevotella</taxon>
    </lineage>
</organism>
<gene>
    <name evidence="2" type="ORF">HXK21_06050</name>
</gene>
<evidence type="ECO:0000313" key="3">
    <source>
        <dbReference type="Proteomes" id="UP000704068"/>
    </source>
</evidence>
<feature type="chain" id="PRO_5036904669" evidence="1">
    <location>
        <begin position="28"/>
        <end position="57"/>
    </location>
</feature>
<accession>A0A929X0A9</accession>
<comment type="caution">
    <text evidence="2">The sequence shown here is derived from an EMBL/GenBank/DDBJ whole genome shotgun (WGS) entry which is preliminary data.</text>
</comment>
<feature type="signal peptide" evidence="1">
    <location>
        <begin position="1"/>
        <end position="27"/>
    </location>
</feature>
<dbReference type="Proteomes" id="UP000704068">
    <property type="component" value="Unassembled WGS sequence"/>
</dbReference>